<keyword evidence="3" id="KW-1185">Reference proteome</keyword>
<dbReference type="Proteomes" id="UP000321353">
    <property type="component" value="Chromosome"/>
</dbReference>
<organism evidence="2 3">
    <name type="scientific">Stieleria maiorica</name>
    <dbReference type="NCBI Taxonomy" id="2795974"/>
    <lineage>
        <taxon>Bacteria</taxon>
        <taxon>Pseudomonadati</taxon>
        <taxon>Planctomycetota</taxon>
        <taxon>Planctomycetia</taxon>
        <taxon>Pirellulales</taxon>
        <taxon>Pirellulaceae</taxon>
        <taxon>Stieleria</taxon>
    </lineage>
</organism>
<dbReference type="KEGG" id="smam:Mal15_18630"/>
<accession>A0A5B9M9N7</accession>
<dbReference type="EMBL" id="CP036264">
    <property type="protein sequence ID" value="QEF97818.1"/>
    <property type="molecule type" value="Genomic_DNA"/>
</dbReference>
<evidence type="ECO:0000313" key="3">
    <source>
        <dbReference type="Proteomes" id="UP000321353"/>
    </source>
</evidence>
<dbReference type="AlphaFoldDB" id="A0A5B9M9N7"/>
<evidence type="ECO:0000313" key="2">
    <source>
        <dbReference type="EMBL" id="QEF97818.1"/>
    </source>
</evidence>
<evidence type="ECO:0000256" key="1">
    <source>
        <dbReference type="SAM" id="MobiDB-lite"/>
    </source>
</evidence>
<sequence>MKEVPVARQYRGPRDRDALRSGRGCVDQEADAVQIPYMILMSDVAEALRLHDLDLKVVVGGLDDPETYRLLRTESAARVKVIAQGCAYNHMNQFRSDGTTS</sequence>
<feature type="region of interest" description="Disordered" evidence="1">
    <location>
        <begin position="1"/>
        <end position="23"/>
    </location>
</feature>
<protein>
    <submittedName>
        <fullName evidence="2">Uncharacterized protein</fullName>
    </submittedName>
</protein>
<proteinExistence type="predicted"/>
<name>A0A5B9M9N7_9BACT</name>
<gene>
    <name evidence="2" type="ORF">Mal15_18630</name>
</gene>
<reference evidence="2 3" key="1">
    <citation type="submission" date="2019-02" db="EMBL/GenBank/DDBJ databases">
        <title>Planctomycetal bacteria perform biofilm scaping via a novel small molecule.</title>
        <authorList>
            <person name="Jeske O."/>
            <person name="Boedeker C."/>
            <person name="Wiegand S."/>
            <person name="Breitling P."/>
            <person name="Kallscheuer N."/>
            <person name="Jogler M."/>
            <person name="Rohde M."/>
            <person name="Petersen J."/>
            <person name="Medema M.H."/>
            <person name="Surup F."/>
            <person name="Jogler C."/>
        </authorList>
    </citation>
    <scope>NUCLEOTIDE SEQUENCE [LARGE SCALE GENOMIC DNA]</scope>
    <source>
        <strain evidence="2 3">Mal15</strain>
    </source>
</reference>